<protein>
    <submittedName>
        <fullName evidence="2">Uncharacterized protein</fullName>
    </submittedName>
</protein>
<feature type="compositionally biased region" description="Polar residues" evidence="1">
    <location>
        <begin position="28"/>
        <end position="45"/>
    </location>
</feature>
<dbReference type="Proteomes" id="UP001524570">
    <property type="component" value="Unassembled WGS sequence"/>
</dbReference>
<dbReference type="EMBL" id="JANIBL010000119">
    <property type="protein sequence ID" value="MCQ8119948.1"/>
    <property type="molecule type" value="Genomic_DNA"/>
</dbReference>
<accession>A0ABT1TZB9</accession>
<keyword evidence="3" id="KW-1185">Reference proteome</keyword>
<evidence type="ECO:0000313" key="3">
    <source>
        <dbReference type="Proteomes" id="UP001524570"/>
    </source>
</evidence>
<gene>
    <name evidence="2" type="ORF">NP589_21230</name>
</gene>
<sequence>MLHELKTGKTSSVVRLNSWETKQDEASLDNSAQEPQANYQLKSSQPAIETRQAPLLSIVVDDFLSRYDQTNKATFTKLSATLPLLIELVGDKPVNQILQTDLNGFFDDVQRLPIKRAKKIYNGMTIREIIATNDGRSIAEGTFESTYKACVSIFLTWAQLQRSAFSVFECQRCCLSWRTCRRH</sequence>
<evidence type="ECO:0000256" key="1">
    <source>
        <dbReference type="SAM" id="MobiDB-lite"/>
    </source>
</evidence>
<evidence type="ECO:0000313" key="2">
    <source>
        <dbReference type="EMBL" id="MCQ8119948.1"/>
    </source>
</evidence>
<proteinExistence type="predicted"/>
<comment type="caution">
    <text evidence="2">The sequence shown here is derived from an EMBL/GenBank/DDBJ whole genome shotgun (WGS) entry which is preliminary data.</text>
</comment>
<feature type="region of interest" description="Disordered" evidence="1">
    <location>
        <begin position="24"/>
        <end position="45"/>
    </location>
</feature>
<organism evidence="2 3">
    <name type="scientific">Methylomonas rosea</name>
    <dbReference type="NCBI Taxonomy" id="2952227"/>
    <lineage>
        <taxon>Bacteria</taxon>
        <taxon>Pseudomonadati</taxon>
        <taxon>Pseudomonadota</taxon>
        <taxon>Gammaproteobacteria</taxon>
        <taxon>Methylococcales</taxon>
        <taxon>Methylococcaceae</taxon>
        <taxon>Methylomonas</taxon>
    </lineage>
</organism>
<name>A0ABT1TZB9_9GAMM</name>
<reference evidence="2 3" key="1">
    <citation type="submission" date="2022-07" db="EMBL/GenBank/DDBJ databases">
        <title>Methylomonas rivi sp. nov., Methylomonas rosea sp. nov., Methylomonas aureus sp. nov. and Methylomonas subterranea sp. nov., four novel methanotrophs isolated from a freshwater creek and the deep terrestrial subsurface.</title>
        <authorList>
            <person name="Abin C."/>
            <person name="Sankaranarayanan K."/>
            <person name="Garner C."/>
            <person name="Sindelar R."/>
            <person name="Kotary K."/>
            <person name="Garner R."/>
            <person name="Barclay S."/>
            <person name="Lawson P."/>
            <person name="Krumholz L."/>
        </authorList>
    </citation>
    <scope>NUCLEOTIDE SEQUENCE [LARGE SCALE GENOMIC DNA]</scope>
    <source>
        <strain evidence="2 3">WSC-7</strain>
    </source>
</reference>